<evidence type="ECO:0000256" key="1">
    <source>
        <dbReference type="ARBA" id="ARBA00022737"/>
    </source>
</evidence>
<evidence type="ECO:0000259" key="2">
    <source>
        <dbReference type="PROSITE" id="PS51676"/>
    </source>
</evidence>
<dbReference type="GO" id="GO:0070063">
    <property type="term" value="F:RNA polymerase binding"/>
    <property type="evidence" value="ECO:0007669"/>
    <property type="project" value="InterPro"/>
</dbReference>
<dbReference type="InterPro" id="IPR002713">
    <property type="entry name" value="FF_domain"/>
</dbReference>
<feature type="domain" description="FF" evidence="2">
    <location>
        <begin position="181"/>
        <end position="239"/>
    </location>
</feature>
<dbReference type="SMART" id="SM00441">
    <property type="entry name" value="FF"/>
    <property type="match status" value="4"/>
</dbReference>
<protein>
    <submittedName>
        <fullName evidence="3">Transcription elongation regulator 1 like protein</fullName>
    </submittedName>
</protein>
<feature type="domain" description="FF" evidence="2">
    <location>
        <begin position="240"/>
        <end position="305"/>
    </location>
</feature>
<dbReference type="Gene3D" id="1.10.10.440">
    <property type="entry name" value="FF domain"/>
    <property type="match status" value="4"/>
</dbReference>
<reference evidence="3" key="1">
    <citation type="journal article" date="2020" name="bioRxiv">
        <title>Chromosome-level reference genome of the European wasp spider Argiope bruennichi: a resource for studies on range expansion and evolutionary adaptation.</title>
        <authorList>
            <person name="Sheffer M.M."/>
            <person name="Hoppe A."/>
            <person name="Krehenwinkel H."/>
            <person name="Uhl G."/>
            <person name="Kuss A.W."/>
            <person name="Jensen L."/>
            <person name="Jensen C."/>
            <person name="Gillespie R.G."/>
            <person name="Hoff K.J."/>
            <person name="Prost S."/>
        </authorList>
    </citation>
    <scope>NUCLEOTIDE SEQUENCE</scope>
</reference>
<dbReference type="Pfam" id="PF01846">
    <property type="entry name" value="FF"/>
    <property type="match status" value="4"/>
</dbReference>
<feature type="domain" description="FF" evidence="2">
    <location>
        <begin position="23"/>
        <end position="78"/>
    </location>
</feature>
<gene>
    <name evidence="3" type="ORF">HNY73_022330</name>
</gene>
<reference evidence="3" key="2">
    <citation type="submission" date="2020-06" db="EMBL/GenBank/DDBJ databases">
        <authorList>
            <person name="Sheffer M."/>
        </authorList>
    </citation>
    <scope>NUCLEOTIDE SEQUENCE</scope>
</reference>
<dbReference type="PANTHER" id="PTHR15377:SF3">
    <property type="entry name" value="WW DOMAIN-CONTAINING PROTEIN"/>
    <property type="match status" value="1"/>
</dbReference>
<comment type="caution">
    <text evidence="3">The sequence shown here is derived from an EMBL/GenBank/DDBJ whole genome shotgun (WGS) entry which is preliminary data.</text>
</comment>
<dbReference type="InterPro" id="IPR045148">
    <property type="entry name" value="TCRG1-like"/>
</dbReference>
<keyword evidence="4" id="KW-1185">Reference proteome</keyword>
<dbReference type="PROSITE" id="PS51676">
    <property type="entry name" value="FF"/>
    <property type="match status" value="3"/>
</dbReference>
<proteinExistence type="predicted"/>
<dbReference type="SUPFAM" id="SSF81698">
    <property type="entry name" value="FF domain"/>
    <property type="match status" value="4"/>
</dbReference>
<dbReference type="Proteomes" id="UP000807504">
    <property type="component" value="Unassembled WGS sequence"/>
</dbReference>
<dbReference type="GO" id="GO:0003712">
    <property type="term" value="F:transcription coregulator activity"/>
    <property type="evidence" value="ECO:0007669"/>
    <property type="project" value="TreeGrafter"/>
</dbReference>
<dbReference type="PANTHER" id="PTHR15377">
    <property type="entry name" value="TRANSCRIPTION ELONGATION REGULATOR 1"/>
    <property type="match status" value="1"/>
</dbReference>
<dbReference type="GO" id="GO:0005634">
    <property type="term" value="C:nucleus"/>
    <property type="evidence" value="ECO:0007669"/>
    <property type="project" value="TreeGrafter"/>
</dbReference>
<sequence length="323" mass="39067">MKDREALFYEYVNSLRKKCHDSDEKQKTEFIELLKEQNYINANSNWSDVKKRLCFDNRYSSLSSKYEKEKLFNEYIKKNYLPELHLENEKEDKITASIKTREQEVERELSFHLKELNKERENHKYDAIVSSFKALLADLVKKPEISWREAKKILRADHRWADVRDLRDERRMHYFDEHINYLTKKKREQFRQILTEMPEITLTSSWKDVKKNVLNDPRSKLFSSDSKKCEREFKEYISDKLKEAKNDFKELLKETKIITHDSKNLMKTSNHLENIEKALEQDQRYLILKCVEKERKEILLSYIDKLHHKGPPPPPTATDYVKR</sequence>
<evidence type="ECO:0000313" key="3">
    <source>
        <dbReference type="EMBL" id="KAF8764236.1"/>
    </source>
</evidence>
<keyword evidence="1" id="KW-0677">Repeat</keyword>
<dbReference type="AlphaFoldDB" id="A0A8T0E1J6"/>
<accession>A0A8T0E1J6</accession>
<dbReference type="EMBL" id="JABXBU010002231">
    <property type="protein sequence ID" value="KAF8764236.1"/>
    <property type="molecule type" value="Genomic_DNA"/>
</dbReference>
<organism evidence="3 4">
    <name type="scientific">Argiope bruennichi</name>
    <name type="common">Wasp spider</name>
    <name type="synonym">Aranea bruennichi</name>
    <dbReference type="NCBI Taxonomy" id="94029"/>
    <lineage>
        <taxon>Eukaryota</taxon>
        <taxon>Metazoa</taxon>
        <taxon>Ecdysozoa</taxon>
        <taxon>Arthropoda</taxon>
        <taxon>Chelicerata</taxon>
        <taxon>Arachnida</taxon>
        <taxon>Araneae</taxon>
        <taxon>Araneomorphae</taxon>
        <taxon>Entelegynae</taxon>
        <taxon>Araneoidea</taxon>
        <taxon>Araneidae</taxon>
        <taxon>Argiope</taxon>
    </lineage>
</organism>
<evidence type="ECO:0000313" key="4">
    <source>
        <dbReference type="Proteomes" id="UP000807504"/>
    </source>
</evidence>
<dbReference type="InterPro" id="IPR036517">
    <property type="entry name" value="FF_domain_sf"/>
</dbReference>
<name>A0A8T0E1J6_ARGBR</name>